<reference evidence="1 2" key="1">
    <citation type="submission" date="2024-09" db="EMBL/GenBank/DDBJ databases">
        <authorList>
            <person name="Sun Q."/>
            <person name="Mori K."/>
        </authorList>
    </citation>
    <scope>NUCLEOTIDE SEQUENCE [LARGE SCALE GENOMIC DNA]</scope>
    <source>
        <strain evidence="1 2">JCM 12520</strain>
    </source>
</reference>
<evidence type="ECO:0000313" key="1">
    <source>
        <dbReference type="EMBL" id="MFB9756203.1"/>
    </source>
</evidence>
<evidence type="ECO:0000313" key="2">
    <source>
        <dbReference type="Proteomes" id="UP001589619"/>
    </source>
</evidence>
<organism evidence="1 2">
    <name type="scientific">Paenibacillus hodogayensis</name>
    <dbReference type="NCBI Taxonomy" id="279208"/>
    <lineage>
        <taxon>Bacteria</taxon>
        <taxon>Bacillati</taxon>
        <taxon>Bacillota</taxon>
        <taxon>Bacilli</taxon>
        <taxon>Bacillales</taxon>
        <taxon>Paenibacillaceae</taxon>
        <taxon>Paenibacillus</taxon>
    </lineage>
</organism>
<dbReference type="EMBL" id="JBHMAG010000021">
    <property type="protein sequence ID" value="MFB9756203.1"/>
    <property type="molecule type" value="Genomic_DNA"/>
</dbReference>
<protein>
    <recommendedName>
        <fullName evidence="3">Oligogalacturonate lyase domain-containing protein</fullName>
    </recommendedName>
</protein>
<name>A0ABV5W7D1_9BACL</name>
<sequence>MGKPALRKRELVPSVRLSDEEGQTFFGYYDNPAFSGNDRRHLVHRVPFCDRMQRAGDSAELGFIEIDSGRYTRFAETTAWNFQQGSMLQWNPSAPDDEVIYNTVRDGCNCSVVQNVHTQAIRYLARPVANVDPTGRYGLSINFGRMFDFRPGYGYADIADPFRSELHPSEDGIFRVDLRTGDAQPIVSLEEIWSFIKPVFQAVEAKLTINHITFNTIGTRFLFLARWVPPHSGKHLTALMTANADGSGLRCLSLYTLQSHYHWRDESRFVIFGGGPRGEQLYLYEDAPGMKGEPEVVDAASFSSDGHCSYSPDRRWMLYDSYPDQDNMRHLYVYDLIRKQRVTLGSYYTPPHIAGDFRCDLHPRWNRAGTAISFDSAHEGQRHVYMIDLRELQRLEGK</sequence>
<dbReference type="InterPro" id="IPR015943">
    <property type="entry name" value="WD40/YVTN_repeat-like_dom_sf"/>
</dbReference>
<accession>A0ABV5W7D1</accession>
<dbReference type="SUPFAM" id="SSF82171">
    <property type="entry name" value="DPP6 N-terminal domain-like"/>
    <property type="match status" value="1"/>
</dbReference>
<dbReference type="Proteomes" id="UP001589619">
    <property type="component" value="Unassembled WGS sequence"/>
</dbReference>
<comment type="caution">
    <text evidence="1">The sequence shown here is derived from an EMBL/GenBank/DDBJ whole genome shotgun (WGS) entry which is preliminary data.</text>
</comment>
<dbReference type="Gene3D" id="2.130.10.10">
    <property type="entry name" value="YVTN repeat-like/Quinoprotein amine dehydrogenase"/>
    <property type="match status" value="1"/>
</dbReference>
<gene>
    <name evidence="1" type="ORF">ACFFNY_31890</name>
</gene>
<keyword evidence="2" id="KW-1185">Reference proteome</keyword>
<evidence type="ECO:0008006" key="3">
    <source>
        <dbReference type="Google" id="ProtNLM"/>
    </source>
</evidence>
<proteinExistence type="predicted"/>
<dbReference type="RefSeq" id="WP_344910477.1">
    <property type="nucleotide sequence ID" value="NZ_BAAAYO010000009.1"/>
</dbReference>